<feature type="region of interest" description="Disordered" evidence="5">
    <location>
        <begin position="754"/>
        <end position="790"/>
    </location>
</feature>
<sequence length="790" mass="84683">MAGSILARVAGALDRLAPGFVRRRYAAKFAIAFLAVLVVIGGAGAFTFQETSAAVERQTTQQLAETSQIEGDGIGSWVEQQRTHTRSISQGDPLRSDRQAAAYILLQDELLPDDVVSMHLVNASRDEVVASTELPLEGRALSELQAPWTTASVPEGPGNNSEVWSSRRSYRSPVLNDEPVMAFASSVPKRDGSYLVVVTRIQSQVDRLTDPNSTKQTTILNTDDETVLNIDREFDTDTHSDSLAAIRDANGTAAPVTSVSGGRVYAFAPVPHTDWVTVTSVDTAQAFSVRDTVGETVGLLVLLAVVSLSVVGFVLGKRTVDPLKRLRDRAERIEAGEFDVDLSTSRIDEIGRLYGSFDDMRVSLQQRIQEAEEAVENAEAARAEAEELRTDAEDAQAEAERAKEDAEEASQRLQKRAAEYSGVMQEVAAGDLTKRLDEDAEEAAMREVAVEFNAMLDGLEATVGEVAVFADQVADATLEVATGAEEIETTSQTVSERIQEIADGAIRQHDDLETAAGEMDQLSASIEEVAASSTTVAQTAEEAVDRGETGREAAESALEDMAEIESLSADAVDQILELQSRMADIGEIVDFITDIAEQTNMLALNANIEAARADKDGEGFAVVADEVKSLAEETKQAAADIESEIEAVQTETDDTVSDIRATSDHIDTGVETVREAADAIEDTVDAIEDANHGIQEIADATDDQADATQSVVRRVDEVADISQNVTQDAEQVSAAAEEQSASVAEIARSADELRERADSLATTVGQFEARDRDDATTGSESSNDTASVDD</sequence>
<dbReference type="STRING" id="355548.SAMN04487945_0629"/>
<dbReference type="GO" id="GO:0007165">
    <property type="term" value="P:signal transduction"/>
    <property type="evidence" value="ECO:0007669"/>
    <property type="project" value="UniProtKB-KW"/>
</dbReference>
<dbReference type="PROSITE" id="PS50885">
    <property type="entry name" value="HAMP"/>
    <property type="match status" value="2"/>
</dbReference>
<feature type="coiled-coil region" evidence="4">
    <location>
        <begin position="624"/>
        <end position="690"/>
    </location>
</feature>
<evidence type="ECO:0000256" key="3">
    <source>
        <dbReference type="PROSITE-ProRule" id="PRU00284"/>
    </source>
</evidence>
<gene>
    <name evidence="9" type="ORF">SAMN04487945_0629</name>
</gene>
<evidence type="ECO:0000313" key="10">
    <source>
        <dbReference type="Proteomes" id="UP000198518"/>
    </source>
</evidence>
<evidence type="ECO:0000259" key="8">
    <source>
        <dbReference type="PROSITE" id="PS50885"/>
    </source>
</evidence>
<keyword evidence="6" id="KW-0472">Membrane</keyword>
<feature type="compositionally biased region" description="Basic and acidic residues" evidence="5">
    <location>
        <begin position="384"/>
        <end position="404"/>
    </location>
</feature>
<feature type="domain" description="HAMP" evidence="8">
    <location>
        <begin position="411"/>
        <end position="464"/>
    </location>
</feature>
<feature type="domain" description="Methyl-accepting transducer" evidence="7">
    <location>
        <begin position="483"/>
        <end position="719"/>
    </location>
</feature>
<feature type="region of interest" description="Disordered" evidence="5">
    <location>
        <begin position="384"/>
        <end position="410"/>
    </location>
</feature>
<dbReference type="RefSeq" id="WP_089667934.1">
    <property type="nucleotide sequence ID" value="NZ_FOJA01000001.1"/>
</dbReference>
<name>A0A1I0N6M8_9EURY</name>
<keyword evidence="6" id="KW-0812">Transmembrane</keyword>
<dbReference type="GO" id="GO:0016020">
    <property type="term" value="C:membrane"/>
    <property type="evidence" value="ECO:0007669"/>
    <property type="project" value="InterPro"/>
</dbReference>
<keyword evidence="1 3" id="KW-0807">Transducer</keyword>
<dbReference type="PANTHER" id="PTHR32089:SF112">
    <property type="entry name" value="LYSOZYME-LIKE PROTEIN-RELATED"/>
    <property type="match status" value="1"/>
</dbReference>
<dbReference type="InterPro" id="IPR004089">
    <property type="entry name" value="MCPsignal_dom"/>
</dbReference>
<feature type="transmembrane region" description="Helical" evidence="6">
    <location>
        <begin position="25"/>
        <end position="48"/>
    </location>
</feature>
<dbReference type="Proteomes" id="UP000198518">
    <property type="component" value="Unassembled WGS sequence"/>
</dbReference>
<dbReference type="OrthoDB" id="8523at2157"/>
<dbReference type="GO" id="GO:0004888">
    <property type="term" value="F:transmembrane signaling receptor activity"/>
    <property type="evidence" value="ECO:0007669"/>
    <property type="project" value="InterPro"/>
</dbReference>
<dbReference type="SUPFAM" id="SSF158472">
    <property type="entry name" value="HAMP domain-like"/>
    <property type="match status" value="1"/>
</dbReference>
<feature type="domain" description="HAMP" evidence="8">
    <location>
        <begin position="317"/>
        <end position="369"/>
    </location>
</feature>
<proteinExistence type="inferred from homology"/>
<dbReference type="Pfam" id="PF00015">
    <property type="entry name" value="MCPsignal"/>
    <property type="match status" value="1"/>
</dbReference>
<accession>A0A1I0N6M8</accession>
<dbReference type="EMBL" id="FOJA01000001">
    <property type="protein sequence ID" value="SEV96499.1"/>
    <property type="molecule type" value="Genomic_DNA"/>
</dbReference>
<dbReference type="PANTHER" id="PTHR32089">
    <property type="entry name" value="METHYL-ACCEPTING CHEMOTAXIS PROTEIN MCPB"/>
    <property type="match status" value="1"/>
</dbReference>
<keyword evidence="4" id="KW-0175">Coiled coil</keyword>
<dbReference type="SUPFAM" id="SSF58104">
    <property type="entry name" value="Methyl-accepting chemotaxis protein (MCP) signaling domain"/>
    <property type="match status" value="1"/>
</dbReference>
<comment type="similarity">
    <text evidence="2">Belongs to the methyl-accepting chemotaxis (MCP) protein family.</text>
</comment>
<dbReference type="SMART" id="SM00304">
    <property type="entry name" value="HAMP"/>
    <property type="match status" value="3"/>
</dbReference>
<dbReference type="GO" id="GO:0006935">
    <property type="term" value="P:chemotaxis"/>
    <property type="evidence" value="ECO:0007669"/>
    <property type="project" value="InterPro"/>
</dbReference>
<dbReference type="Gene3D" id="1.10.287.950">
    <property type="entry name" value="Methyl-accepting chemotaxis protein"/>
    <property type="match status" value="1"/>
</dbReference>
<evidence type="ECO:0000256" key="2">
    <source>
        <dbReference type="ARBA" id="ARBA00029447"/>
    </source>
</evidence>
<dbReference type="Pfam" id="PF00672">
    <property type="entry name" value="HAMP"/>
    <property type="match status" value="2"/>
</dbReference>
<protein>
    <submittedName>
        <fullName evidence="9">Methyl-accepting chemotaxis protein</fullName>
    </submittedName>
</protein>
<dbReference type="CDD" id="cd11386">
    <property type="entry name" value="MCP_signal"/>
    <property type="match status" value="1"/>
</dbReference>
<dbReference type="PRINTS" id="PR00260">
    <property type="entry name" value="CHEMTRNSDUCR"/>
</dbReference>
<evidence type="ECO:0000256" key="4">
    <source>
        <dbReference type="SAM" id="Coils"/>
    </source>
</evidence>
<keyword evidence="6" id="KW-1133">Transmembrane helix</keyword>
<dbReference type="Gene3D" id="6.10.250.1910">
    <property type="match status" value="1"/>
</dbReference>
<evidence type="ECO:0000256" key="5">
    <source>
        <dbReference type="SAM" id="MobiDB-lite"/>
    </source>
</evidence>
<evidence type="ECO:0000259" key="7">
    <source>
        <dbReference type="PROSITE" id="PS50111"/>
    </source>
</evidence>
<organism evidence="9 10">
    <name type="scientific">Halobacterium jilantaiense</name>
    <dbReference type="NCBI Taxonomy" id="355548"/>
    <lineage>
        <taxon>Archaea</taxon>
        <taxon>Methanobacteriati</taxon>
        <taxon>Methanobacteriota</taxon>
        <taxon>Stenosarchaea group</taxon>
        <taxon>Halobacteria</taxon>
        <taxon>Halobacteriales</taxon>
        <taxon>Halobacteriaceae</taxon>
        <taxon>Halobacterium</taxon>
    </lineage>
</organism>
<feature type="compositionally biased region" description="Polar residues" evidence="5">
    <location>
        <begin position="776"/>
        <end position="790"/>
    </location>
</feature>
<dbReference type="SMART" id="SM00283">
    <property type="entry name" value="MA"/>
    <property type="match status" value="1"/>
</dbReference>
<keyword evidence="10" id="KW-1185">Reference proteome</keyword>
<dbReference type="InterPro" id="IPR003660">
    <property type="entry name" value="HAMP_dom"/>
</dbReference>
<reference evidence="9 10" key="1">
    <citation type="submission" date="2016-10" db="EMBL/GenBank/DDBJ databases">
        <authorList>
            <person name="de Groot N.N."/>
        </authorList>
    </citation>
    <scope>NUCLEOTIDE SEQUENCE [LARGE SCALE GENOMIC DNA]</scope>
    <source>
        <strain evidence="9 10">CGMCC 1.5337</strain>
    </source>
</reference>
<evidence type="ECO:0000256" key="1">
    <source>
        <dbReference type="ARBA" id="ARBA00023224"/>
    </source>
</evidence>
<dbReference type="AlphaFoldDB" id="A0A1I0N6M8"/>
<evidence type="ECO:0000256" key="6">
    <source>
        <dbReference type="SAM" id="Phobius"/>
    </source>
</evidence>
<dbReference type="CDD" id="cd06225">
    <property type="entry name" value="HAMP"/>
    <property type="match status" value="1"/>
</dbReference>
<evidence type="ECO:0000313" key="9">
    <source>
        <dbReference type="EMBL" id="SEV96499.1"/>
    </source>
</evidence>
<dbReference type="PROSITE" id="PS50111">
    <property type="entry name" value="CHEMOTAXIS_TRANSDUC_2"/>
    <property type="match status" value="1"/>
</dbReference>
<dbReference type="InterPro" id="IPR004090">
    <property type="entry name" value="Chemotax_Me-accpt_rcpt"/>
</dbReference>